<dbReference type="EMBL" id="JAGPYM010000001">
    <property type="protein sequence ID" value="KAH6900775.1"/>
    <property type="molecule type" value="Genomic_DNA"/>
</dbReference>
<gene>
    <name evidence="2" type="ORF">B0T10DRAFT_453296</name>
</gene>
<feature type="region of interest" description="Disordered" evidence="1">
    <location>
        <begin position="166"/>
        <end position="186"/>
    </location>
</feature>
<organism evidence="2 3">
    <name type="scientific">Thelonectria olida</name>
    <dbReference type="NCBI Taxonomy" id="1576542"/>
    <lineage>
        <taxon>Eukaryota</taxon>
        <taxon>Fungi</taxon>
        <taxon>Dikarya</taxon>
        <taxon>Ascomycota</taxon>
        <taxon>Pezizomycotina</taxon>
        <taxon>Sordariomycetes</taxon>
        <taxon>Hypocreomycetidae</taxon>
        <taxon>Hypocreales</taxon>
        <taxon>Nectriaceae</taxon>
        <taxon>Thelonectria</taxon>
    </lineage>
</organism>
<protein>
    <submittedName>
        <fullName evidence="2">Uncharacterized protein</fullName>
    </submittedName>
</protein>
<name>A0A9P8WJH4_9HYPO</name>
<keyword evidence="3" id="KW-1185">Reference proteome</keyword>
<proteinExistence type="predicted"/>
<feature type="compositionally biased region" description="Polar residues" evidence="1">
    <location>
        <begin position="12"/>
        <end position="32"/>
    </location>
</feature>
<dbReference type="Proteomes" id="UP000777438">
    <property type="component" value="Unassembled WGS sequence"/>
</dbReference>
<evidence type="ECO:0000313" key="3">
    <source>
        <dbReference type="Proteomes" id="UP000777438"/>
    </source>
</evidence>
<sequence length="287" mass="30943">MPPKVVMLAESAETTTPPAGNGSSSRAGWQAGQSPDYDVALLCPSAPRPLESFPPQSETLDLDAGPPSSSSWIAIPALGDYPSCPPLGPRGKIIYFIQTLHDIVLPPLVPTMHPIPRFGFDNRLVMSELGRNGNGGCYHHSCQNGSLASQKSVRSKAHRQNMVLSSHRDWSETASHSKGPQTHVIKPSRVSRPNEVKTLFALFDVVMSCRAKQGCGQHTDAIPPLVTAANGNIPRHSTIMHRCAVRKDLLRGRDFLLGSAGITNSWPLFSAVPGSLRVQDVNEPVEP</sequence>
<reference evidence="2 3" key="1">
    <citation type="journal article" date="2021" name="Nat. Commun.">
        <title>Genetic determinants of endophytism in the Arabidopsis root mycobiome.</title>
        <authorList>
            <person name="Mesny F."/>
            <person name="Miyauchi S."/>
            <person name="Thiergart T."/>
            <person name="Pickel B."/>
            <person name="Atanasova L."/>
            <person name="Karlsson M."/>
            <person name="Huettel B."/>
            <person name="Barry K.W."/>
            <person name="Haridas S."/>
            <person name="Chen C."/>
            <person name="Bauer D."/>
            <person name="Andreopoulos W."/>
            <person name="Pangilinan J."/>
            <person name="LaButti K."/>
            <person name="Riley R."/>
            <person name="Lipzen A."/>
            <person name="Clum A."/>
            <person name="Drula E."/>
            <person name="Henrissat B."/>
            <person name="Kohler A."/>
            <person name="Grigoriev I.V."/>
            <person name="Martin F.M."/>
            <person name="Hacquard S."/>
        </authorList>
    </citation>
    <scope>NUCLEOTIDE SEQUENCE [LARGE SCALE GENOMIC DNA]</scope>
    <source>
        <strain evidence="2 3">MPI-CAGE-CH-0241</strain>
    </source>
</reference>
<feature type="region of interest" description="Disordered" evidence="1">
    <location>
        <begin position="1"/>
        <end position="32"/>
    </location>
</feature>
<dbReference type="AlphaFoldDB" id="A0A9P8WJH4"/>
<accession>A0A9P8WJH4</accession>
<comment type="caution">
    <text evidence="2">The sequence shown here is derived from an EMBL/GenBank/DDBJ whole genome shotgun (WGS) entry which is preliminary data.</text>
</comment>
<evidence type="ECO:0000256" key="1">
    <source>
        <dbReference type="SAM" id="MobiDB-lite"/>
    </source>
</evidence>
<evidence type="ECO:0000313" key="2">
    <source>
        <dbReference type="EMBL" id="KAH6900775.1"/>
    </source>
</evidence>